<accession>A0A9P7VVY1</accession>
<gene>
    <name evidence="2" type="ORF">BT62DRAFT_930907</name>
</gene>
<evidence type="ECO:0000256" key="1">
    <source>
        <dbReference type="SAM" id="SignalP"/>
    </source>
</evidence>
<dbReference type="Proteomes" id="UP000812287">
    <property type="component" value="Unassembled WGS sequence"/>
</dbReference>
<evidence type="ECO:0000313" key="2">
    <source>
        <dbReference type="EMBL" id="KAG7447872.1"/>
    </source>
</evidence>
<evidence type="ECO:0000313" key="3">
    <source>
        <dbReference type="Proteomes" id="UP000812287"/>
    </source>
</evidence>
<keyword evidence="1" id="KW-0732">Signal</keyword>
<feature type="chain" id="PRO_5040139687" evidence="1">
    <location>
        <begin position="16"/>
        <end position="70"/>
    </location>
</feature>
<keyword evidence="3" id="KW-1185">Reference proteome</keyword>
<comment type="caution">
    <text evidence="2">The sequence shown here is derived from an EMBL/GenBank/DDBJ whole genome shotgun (WGS) entry which is preliminary data.</text>
</comment>
<organism evidence="2 3">
    <name type="scientific">Guyanagaster necrorhizus</name>
    <dbReference type="NCBI Taxonomy" id="856835"/>
    <lineage>
        <taxon>Eukaryota</taxon>
        <taxon>Fungi</taxon>
        <taxon>Dikarya</taxon>
        <taxon>Basidiomycota</taxon>
        <taxon>Agaricomycotina</taxon>
        <taxon>Agaricomycetes</taxon>
        <taxon>Agaricomycetidae</taxon>
        <taxon>Agaricales</taxon>
        <taxon>Marasmiineae</taxon>
        <taxon>Physalacriaceae</taxon>
        <taxon>Guyanagaster</taxon>
    </lineage>
</organism>
<proteinExistence type="predicted"/>
<dbReference type="EMBL" id="MU250531">
    <property type="protein sequence ID" value="KAG7447872.1"/>
    <property type="molecule type" value="Genomic_DNA"/>
</dbReference>
<dbReference type="GeneID" id="66108330"/>
<feature type="signal peptide" evidence="1">
    <location>
        <begin position="1"/>
        <end position="15"/>
    </location>
</feature>
<protein>
    <submittedName>
        <fullName evidence="2">Uncharacterized protein</fullName>
    </submittedName>
</protein>
<reference evidence="2" key="1">
    <citation type="submission" date="2020-11" db="EMBL/GenBank/DDBJ databases">
        <title>Adaptations for nitrogen fixation in a non-lichenized fungal sporocarp promotes dispersal by wood-feeding termites.</title>
        <authorList>
            <consortium name="DOE Joint Genome Institute"/>
            <person name="Koch R.A."/>
            <person name="Yoon G."/>
            <person name="Arayal U."/>
            <person name="Lail K."/>
            <person name="Amirebrahimi M."/>
            <person name="Labutti K."/>
            <person name="Lipzen A."/>
            <person name="Riley R."/>
            <person name="Barry K."/>
            <person name="Henrissat B."/>
            <person name="Grigoriev I.V."/>
            <person name="Herr J.R."/>
            <person name="Aime M.C."/>
        </authorList>
    </citation>
    <scope>NUCLEOTIDE SEQUENCE</scope>
    <source>
        <strain evidence="2">MCA 3950</strain>
    </source>
</reference>
<dbReference type="RefSeq" id="XP_043041372.1">
    <property type="nucleotide sequence ID" value="XM_043186033.1"/>
</dbReference>
<dbReference type="AlphaFoldDB" id="A0A9P7VVY1"/>
<sequence>MAHASVVVTFALVDASDLFLSFDVNHGHVPSYYNTLLWPALYHSYERTYDWRSRSDELQRLQMRKDSLGQ</sequence>
<name>A0A9P7VVY1_9AGAR</name>